<name>W2P9Y1_PHYN3</name>
<sequence>MHMTWPAANRTNGRPAFPPCVYGKGTRKELAEVDVEAAGCSGFELRDQLTLHFDHDICQWKGVEVFQRYAVQLRIV</sequence>
<accession>W2P9Y1</accession>
<dbReference type="GeneID" id="20193482"/>
<proteinExistence type="predicted"/>
<protein>
    <submittedName>
        <fullName evidence="1">Uncharacterized protein</fullName>
    </submittedName>
</protein>
<dbReference type="Proteomes" id="UP000018817">
    <property type="component" value="Unassembled WGS sequence"/>
</dbReference>
<dbReference type="VEuPathDB" id="FungiDB:PPTG_24883"/>
<dbReference type="AlphaFoldDB" id="W2P9Y1"/>
<reference evidence="1 2" key="2">
    <citation type="submission" date="2013-11" db="EMBL/GenBank/DDBJ databases">
        <title>The Genome Sequence of Phytophthora parasitica INRA-310.</title>
        <authorList>
            <consortium name="The Broad Institute Genomics Platform"/>
            <person name="Russ C."/>
            <person name="Tyler B."/>
            <person name="Panabieres F."/>
            <person name="Shan W."/>
            <person name="Tripathy S."/>
            <person name="Grunwald N."/>
            <person name="Machado M."/>
            <person name="Johnson C.S."/>
            <person name="Arredondo F."/>
            <person name="Hong C."/>
            <person name="Coffey M."/>
            <person name="Young S.K."/>
            <person name="Zeng Q."/>
            <person name="Gargeya S."/>
            <person name="Fitzgerald M."/>
            <person name="Abouelleil A."/>
            <person name="Alvarado L."/>
            <person name="Chapman S.B."/>
            <person name="Gainer-Dewar J."/>
            <person name="Goldberg J."/>
            <person name="Griggs A."/>
            <person name="Gujja S."/>
            <person name="Hansen M."/>
            <person name="Howarth C."/>
            <person name="Imamovic A."/>
            <person name="Ireland A."/>
            <person name="Larimer J."/>
            <person name="McCowan C."/>
            <person name="Murphy C."/>
            <person name="Pearson M."/>
            <person name="Poon T.W."/>
            <person name="Priest M."/>
            <person name="Roberts A."/>
            <person name="Saif S."/>
            <person name="Shea T."/>
            <person name="Sykes S."/>
            <person name="Wortman J."/>
            <person name="Nusbaum C."/>
            <person name="Birren B."/>
        </authorList>
    </citation>
    <scope>NUCLEOTIDE SEQUENCE [LARGE SCALE GENOMIC DNA]</scope>
    <source>
        <strain evidence="1 2">INRA-310</strain>
    </source>
</reference>
<reference evidence="2" key="1">
    <citation type="submission" date="2011-12" db="EMBL/GenBank/DDBJ databases">
        <authorList>
            <consortium name="The Broad Institute Genome Sequencing Platform"/>
            <person name="Russ C."/>
            <person name="Tyler B."/>
            <person name="Panabieres F."/>
            <person name="Shan W."/>
            <person name="Tripathy S."/>
            <person name="Grunwald N."/>
            <person name="Machado M."/>
            <person name="Young S.K."/>
            <person name="Zeng Q."/>
            <person name="Gargeya S."/>
            <person name="Fitzgerald M."/>
            <person name="Haas B."/>
            <person name="Abouelleil A."/>
            <person name="Alvarado L."/>
            <person name="Arachchi H.M."/>
            <person name="Berlin A."/>
            <person name="Chapman S.B."/>
            <person name="Gearin G."/>
            <person name="Goldberg J."/>
            <person name="Griggs A."/>
            <person name="Gujja S."/>
            <person name="Hansen M."/>
            <person name="Heiman D."/>
            <person name="Howarth C."/>
            <person name="Larimer J."/>
            <person name="Lui A."/>
            <person name="MacDonald P.J.P."/>
            <person name="McCowen C."/>
            <person name="Montmayeur A."/>
            <person name="Murphy C."/>
            <person name="Neiman D."/>
            <person name="Pearson M."/>
            <person name="Priest M."/>
            <person name="Roberts A."/>
            <person name="Saif S."/>
            <person name="Shea T."/>
            <person name="Sisk P."/>
            <person name="Stolte C."/>
            <person name="Sykes S."/>
            <person name="Wortman J."/>
            <person name="Nusbaum C."/>
            <person name="Birren B."/>
        </authorList>
    </citation>
    <scope>NUCLEOTIDE SEQUENCE [LARGE SCALE GENOMIC DNA]</scope>
    <source>
        <strain evidence="2">INRA-310</strain>
    </source>
</reference>
<dbReference type="EMBL" id="KI669884">
    <property type="protein sequence ID" value="ETM97641.1"/>
    <property type="molecule type" value="Genomic_DNA"/>
</dbReference>
<gene>
    <name evidence="1" type="ORF">PPTG_24883</name>
</gene>
<organism evidence="1 2">
    <name type="scientific">Phytophthora nicotianae (strain INRA-310)</name>
    <name type="common">Phytophthora parasitica</name>
    <dbReference type="NCBI Taxonomy" id="761204"/>
    <lineage>
        <taxon>Eukaryota</taxon>
        <taxon>Sar</taxon>
        <taxon>Stramenopiles</taxon>
        <taxon>Oomycota</taxon>
        <taxon>Peronosporomycetes</taxon>
        <taxon>Peronosporales</taxon>
        <taxon>Peronosporaceae</taxon>
        <taxon>Phytophthora</taxon>
    </lineage>
</organism>
<dbReference type="RefSeq" id="XP_008917062.1">
    <property type="nucleotide sequence ID" value="XM_008918814.1"/>
</dbReference>
<evidence type="ECO:0000313" key="2">
    <source>
        <dbReference type="Proteomes" id="UP000018817"/>
    </source>
</evidence>
<evidence type="ECO:0000313" key="1">
    <source>
        <dbReference type="EMBL" id="ETM97641.1"/>
    </source>
</evidence>